<evidence type="ECO:0000313" key="12">
    <source>
        <dbReference type="Proteomes" id="UP000225706"/>
    </source>
</evidence>
<gene>
    <name evidence="11" type="primary">Taf5l</name>
    <name evidence="11" type="ORF">AWC38_SpisGene2815</name>
</gene>
<reference evidence="12" key="1">
    <citation type="journal article" date="2017" name="bioRxiv">
        <title>Comparative analysis of the genomes of Stylophora pistillata and Acropora digitifera provides evidence for extensive differences between species of corals.</title>
        <authorList>
            <person name="Voolstra C.R."/>
            <person name="Li Y."/>
            <person name="Liew Y.J."/>
            <person name="Baumgarten S."/>
            <person name="Zoccola D."/>
            <person name="Flot J.-F."/>
            <person name="Tambutte S."/>
            <person name="Allemand D."/>
            <person name="Aranda M."/>
        </authorList>
    </citation>
    <scope>NUCLEOTIDE SEQUENCE [LARGE SCALE GENOMIC DNA]</scope>
</reference>
<dbReference type="InterPro" id="IPR015943">
    <property type="entry name" value="WD40/YVTN_repeat-like_dom_sf"/>
</dbReference>
<feature type="region of interest" description="Disordered" evidence="9">
    <location>
        <begin position="202"/>
        <end position="222"/>
    </location>
</feature>
<dbReference type="SMART" id="SM00320">
    <property type="entry name" value="WD40"/>
    <property type="match status" value="6"/>
</dbReference>
<comment type="subcellular location">
    <subcellularLocation>
        <location evidence="1">Nucleus</location>
    </subcellularLocation>
</comment>
<dbReference type="PRINTS" id="PR00320">
    <property type="entry name" value="GPROTEINBRPT"/>
</dbReference>
<proteinExistence type="inferred from homology"/>
<evidence type="ECO:0000256" key="6">
    <source>
        <dbReference type="ARBA" id="ARBA00023163"/>
    </source>
</evidence>
<dbReference type="Gene3D" id="1.25.40.500">
    <property type="entry name" value="TFIID subunit TAF5, NTD2 domain"/>
    <property type="match status" value="1"/>
</dbReference>
<evidence type="ECO:0000256" key="9">
    <source>
        <dbReference type="SAM" id="MobiDB-lite"/>
    </source>
</evidence>
<keyword evidence="7" id="KW-0539">Nucleus</keyword>
<accession>A0A2B4SSS2</accession>
<keyword evidence="3 8" id="KW-0853">WD repeat</keyword>
<dbReference type="SUPFAM" id="SSF160897">
    <property type="entry name" value="Taf5 N-terminal domain-like"/>
    <property type="match status" value="1"/>
</dbReference>
<evidence type="ECO:0000313" key="11">
    <source>
        <dbReference type="EMBL" id="PFX32386.1"/>
    </source>
</evidence>
<dbReference type="InterPro" id="IPR007582">
    <property type="entry name" value="TFIID_NTD2"/>
</dbReference>
<evidence type="ECO:0000256" key="7">
    <source>
        <dbReference type="ARBA" id="ARBA00023242"/>
    </source>
</evidence>
<dbReference type="Gene3D" id="2.130.10.10">
    <property type="entry name" value="YVTN repeat-like/Quinoprotein amine dehydrogenase"/>
    <property type="match status" value="2"/>
</dbReference>
<dbReference type="CDD" id="cd00200">
    <property type="entry name" value="WD40"/>
    <property type="match status" value="1"/>
</dbReference>
<comment type="caution">
    <text evidence="11">The sequence shown here is derived from an EMBL/GenBank/DDBJ whole genome shotgun (WGS) entry which is preliminary data.</text>
</comment>
<dbReference type="InterPro" id="IPR037264">
    <property type="entry name" value="TFIID_NTD2_sf"/>
</dbReference>
<dbReference type="InterPro" id="IPR019775">
    <property type="entry name" value="WD40_repeat_CS"/>
</dbReference>
<dbReference type="EMBL" id="LSMT01000024">
    <property type="protein sequence ID" value="PFX32386.1"/>
    <property type="molecule type" value="Genomic_DNA"/>
</dbReference>
<feature type="domain" description="TFIID subunit TAF5 NTD2" evidence="10">
    <location>
        <begin position="68"/>
        <end position="195"/>
    </location>
</feature>
<dbReference type="STRING" id="50429.A0A2B4SSS2"/>
<evidence type="ECO:0000256" key="2">
    <source>
        <dbReference type="ARBA" id="ARBA00009435"/>
    </source>
</evidence>
<protein>
    <submittedName>
        <fullName evidence="11">TAF5-like RNA polymerase II p300/CBP-associated factor-associated factor 65 kDa subunit 5L</fullName>
    </submittedName>
</protein>
<comment type="similarity">
    <text evidence="2">Belongs to the WD repeat TAF5 family.</text>
</comment>
<sequence length="595" mass="65727">MSADEKNQMNEQVSNVITSFLKQRKYTESESSLKDFSVEHKMEDLACKRTVCNESGIPNVFSFATNSSDPATLNEQFSSLKSFITGTNPAYRVELSKFLFPMFANIYLDLVAKGQTISAQELFTKHSGDFSIEHKEEIQHLQAITDLERLKSSDTASNFRRSKYVVKLSNKVFTYFVQFLRSGDHVLLLHLLNKHFSIEISHSKPGQKQTSDEMEADETEAPVSNYRATRGGKQAKSTAEKENESLVALKESIGRIRNGPACLPPVCFHSFVNAYQGLSSAAISKDAGLICGGFEDSSILLWSLTPKKLVQSKSKPEISKVQLAPDFLPCTPKLETVSSERVSLHGHSGPVYATQFSADSSVLLSASEDTSVRLWSLQSYTNVVAYKGHNFPVWALDISPQCLYFATGSQDRTARLWNLEYTFPMRIFAGHLQDVDCVKFHQNCTYLATASSDRTCRLWDLQSGNCVRLFTGHKSSVYALAISPDGQYLVSAGEDRRIRLWDLTAGCMIRELRGHTDTVYSLAFSADGTLLTSGGLDSSVKVWDFGQAVKTSSNGSASVSVSPELMASFPTKNCSVHCVQFSSCNLILAAGMQSP</sequence>
<keyword evidence="12" id="KW-1185">Reference proteome</keyword>
<evidence type="ECO:0000256" key="3">
    <source>
        <dbReference type="ARBA" id="ARBA00022574"/>
    </source>
</evidence>
<keyword evidence="6" id="KW-0804">Transcription</keyword>
<dbReference type="Proteomes" id="UP000225706">
    <property type="component" value="Unassembled WGS sequence"/>
</dbReference>
<evidence type="ECO:0000256" key="4">
    <source>
        <dbReference type="ARBA" id="ARBA00022737"/>
    </source>
</evidence>
<dbReference type="AlphaFoldDB" id="A0A2B4SSS2"/>
<feature type="repeat" description="WD" evidence="8">
    <location>
        <begin position="386"/>
        <end position="420"/>
    </location>
</feature>
<dbReference type="PROSITE" id="PS50294">
    <property type="entry name" value="WD_REPEATS_REGION"/>
    <property type="match status" value="5"/>
</dbReference>
<dbReference type="InterPro" id="IPR001680">
    <property type="entry name" value="WD40_rpt"/>
</dbReference>
<evidence type="ECO:0000256" key="8">
    <source>
        <dbReference type="PROSITE-ProRule" id="PRU00221"/>
    </source>
</evidence>
<organism evidence="11 12">
    <name type="scientific">Stylophora pistillata</name>
    <name type="common">Smooth cauliflower coral</name>
    <dbReference type="NCBI Taxonomy" id="50429"/>
    <lineage>
        <taxon>Eukaryota</taxon>
        <taxon>Metazoa</taxon>
        <taxon>Cnidaria</taxon>
        <taxon>Anthozoa</taxon>
        <taxon>Hexacorallia</taxon>
        <taxon>Scleractinia</taxon>
        <taxon>Astrocoeniina</taxon>
        <taxon>Pocilloporidae</taxon>
        <taxon>Stylophora</taxon>
    </lineage>
</organism>
<feature type="repeat" description="WD" evidence="8">
    <location>
        <begin position="428"/>
        <end position="469"/>
    </location>
</feature>
<dbReference type="GO" id="GO:0005669">
    <property type="term" value="C:transcription factor TFIID complex"/>
    <property type="evidence" value="ECO:0007669"/>
    <property type="project" value="TreeGrafter"/>
</dbReference>
<evidence type="ECO:0000259" key="10">
    <source>
        <dbReference type="Pfam" id="PF04494"/>
    </source>
</evidence>
<feature type="repeat" description="WD" evidence="8">
    <location>
        <begin position="512"/>
        <end position="553"/>
    </location>
</feature>
<name>A0A2B4SSS2_STYPI</name>
<dbReference type="PROSITE" id="PS50082">
    <property type="entry name" value="WD_REPEATS_2"/>
    <property type="match status" value="5"/>
</dbReference>
<dbReference type="PANTHER" id="PTHR19879:SF1">
    <property type="entry name" value="CANNONBALL-RELATED"/>
    <property type="match status" value="1"/>
</dbReference>
<keyword evidence="4" id="KW-0677">Repeat</keyword>
<dbReference type="SUPFAM" id="SSF50978">
    <property type="entry name" value="WD40 repeat-like"/>
    <property type="match status" value="1"/>
</dbReference>
<dbReference type="OrthoDB" id="10266330at2759"/>
<dbReference type="CDD" id="cd08044">
    <property type="entry name" value="TAF5_NTD2"/>
    <property type="match status" value="1"/>
</dbReference>
<dbReference type="GO" id="GO:0006367">
    <property type="term" value="P:transcription initiation at RNA polymerase II promoter"/>
    <property type="evidence" value="ECO:0007669"/>
    <property type="project" value="TreeGrafter"/>
</dbReference>
<dbReference type="Pfam" id="PF00400">
    <property type="entry name" value="WD40"/>
    <property type="match status" value="5"/>
</dbReference>
<evidence type="ECO:0000256" key="1">
    <source>
        <dbReference type="ARBA" id="ARBA00004123"/>
    </source>
</evidence>
<dbReference type="GO" id="GO:0016251">
    <property type="term" value="F:RNA polymerase II general transcription initiation factor activity"/>
    <property type="evidence" value="ECO:0007669"/>
    <property type="project" value="TreeGrafter"/>
</dbReference>
<dbReference type="Pfam" id="PF04494">
    <property type="entry name" value="TFIID_NTD2"/>
    <property type="match status" value="1"/>
</dbReference>
<feature type="repeat" description="WD" evidence="8">
    <location>
        <begin position="344"/>
        <end position="385"/>
    </location>
</feature>
<dbReference type="PANTHER" id="PTHR19879">
    <property type="entry name" value="TRANSCRIPTION INITIATION FACTOR TFIID"/>
    <property type="match status" value="1"/>
</dbReference>
<feature type="repeat" description="WD" evidence="8">
    <location>
        <begin position="470"/>
        <end position="511"/>
    </location>
</feature>
<dbReference type="PROSITE" id="PS00678">
    <property type="entry name" value="WD_REPEATS_1"/>
    <property type="match status" value="2"/>
</dbReference>
<evidence type="ECO:0000256" key="5">
    <source>
        <dbReference type="ARBA" id="ARBA00023015"/>
    </source>
</evidence>
<keyword evidence="5" id="KW-0805">Transcription regulation</keyword>
<dbReference type="InterPro" id="IPR036322">
    <property type="entry name" value="WD40_repeat_dom_sf"/>
</dbReference>
<dbReference type="InterPro" id="IPR020472">
    <property type="entry name" value="WD40_PAC1"/>
</dbReference>